<feature type="non-terminal residue" evidence="3">
    <location>
        <position position="1"/>
    </location>
</feature>
<dbReference type="Pfam" id="PF04326">
    <property type="entry name" value="SLFN_AlbA_2"/>
    <property type="match status" value="1"/>
</dbReference>
<keyword evidence="4" id="KW-1185">Reference proteome</keyword>
<organism evidence="3 4">
    <name type="scientific">Geodia barretti</name>
    <name type="common">Barrett's horny sponge</name>
    <dbReference type="NCBI Taxonomy" id="519541"/>
    <lineage>
        <taxon>Eukaryota</taxon>
        <taxon>Metazoa</taxon>
        <taxon>Porifera</taxon>
        <taxon>Demospongiae</taxon>
        <taxon>Heteroscleromorpha</taxon>
        <taxon>Tetractinellida</taxon>
        <taxon>Astrophorina</taxon>
        <taxon>Geodiidae</taxon>
        <taxon>Geodia</taxon>
    </lineage>
</organism>
<dbReference type="Proteomes" id="UP001174909">
    <property type="component" value="Unassembled WGS sequence"/>
</dbReference>
<evidence type="ECO:0000259" key="2">
    <source>
        <dbReference type="Pfam" id="PF04326"/>
    </source>
</evidence>
<accession>A0AA35SIA1</accession>
<dbReference type="PANTHER" id="PTHR12155:SF41">
    <property type="entry name" value="SCHLAFEN ALBA-2 DOMAIN-CONTAINING PROTEIN"/>
    <property type="match status" value="1"/>
</dbReference>
<gene>
    <name evidence="3" type="ORF">GBAR_LOCUS16554</name>
</gene>
<evidence type="ECO:0000313" key="4">
    <source>
        <dbReference type="Proteomes" id="UP001174909"/>
    </source>
</evidence>
<dbReference type="EMBL" id="CASHTH010002381">
    <property type="protein sequence ID" value="CAI8029106.1"/>
    <property type="molecule type" value="Genomic_DNA"/>
</dbReference>
<dbReference type="PANTHER" id="PTHR12155">
    <property type="entry name" value="SCHLAFEN"/>
    <property type="match status" value="1"/>
</dbReference>
<feature type="compositionally biased region" description="Basic and acidic residues" evidence="1">
    <location>
        <begin position="302"/>
        <end position="314"/>
    </location>
</feature>
<name>A0AA35SIA1_GEOBA</name>
<dbReference type="AlphaFoldDB" id="A0AA35SIA1"/>
<proteinExistence type="predicted"/>
<feature type="region of interest" description="Disordered" evidence="1">
    <location>
        <begin position="292"/>
        <end position="336"/>
    </location>
</feature>
<feature type="compositionally biased region" description="Polar residues" evidence="1">
    <location>
        <begin position="315"/>
        <end position="328"/>
    </location>
</feature>
<evidence type="ECO:0000313" key="3">
    <source>
        <dbReference type="EMBL" id="CAI8029106.1"/>
    </source>
</evidence>
<protein>
    <submittedName>
        <fullName evidence="3">Schlafen-like protein 1</fullName>
    </submittedName>
</protein>
<comment type="caution">
    <text evidence="3">The sequence shown here is derived from an EMBL/GenBank/DDBJ whole genome shotgun (WGS) entry which is preliminary data.</text>
</comment>
<sequence length="336" mass="38679">RTRLFSLSLAANQQTIQEWEKVSIYSSELDLAPIRCVQPLSHPLGRELYEFDNIGYHQDYFHSIHRLIPENLDQLQRVVAKEIGSFLNGKGGILCFGCRTNGTVYGESLPRWEEDKMKLVIDDVFKRFRPMVEPQRYRVTCTHVSRRYWTPDTSRTVVEIRVQAGDDHEMYEDIYHKTYLRKGDAPYGPLTPHEIKRLTTQQLRQKFQALGPIQSTLLCPTREIPKQTAKTHPNKATEKTKFHIRIRHRKESSGSEEDPILVAIVKPVVQIHREQRMTEEVAVEVKKEEGAVIDLTDDGEVEDGKILDETRDENSTPVSSNGHRSSLPSGRALHSK</sequence>
<evidence type="ECO:0000256" key="1">
    <source>
        <dbReference type="SAM" id="MobiDB-lite"/>
    </source>
</evidence>
<dbReference type="InterPro" id="IPR029684">
    <property type="entry name" value="Schlafen"/>
</dbReference>
<dbReference type="InterPro" id="IPR007421">
    <property type="entry name" value="Schlafen_AlbA_2_dom"/>
</dbReference>
<feature type="domain" description="Schlafen AlbA-2" evidence="2">
    <location>
        <begin position="76"/>
        <end position="184"/>
    </location>
</feature>
<reference evidence="3" key="1">
    <citation type="submission" date="2023-03" db="EMBL/GenBank/DDBJ databases">
        <authorList>
            <person name="Steffen K."/>
            <person name="Cardenas P."/>
        </authorList>
    </citation>
    <scope>NUCLEOTIDE SEQUENCE</scope>
</reference>